<organism evidence="1 2">
    <name type="scientific">Pseudomonas phage ZC03</name>
    <dbReference type="NCBI Taxonomy" id="1622115"/>
    <lineage>
        <taxon>Viruses</taxon>
        <taxon>Duplodnaviria</taxon>
        <taxon>Heunggongvirae</taxon>
        <taxon>Uroviricota</taxon>
        <taxon>Caudoviricetes</taxon>
        <taxon>Schitoviridae</taxon>
        <taxon>Zicotriavirus</taxon>
        <taxon>Zicotriavirus ZC03</taxon>
    </lineage>
</organism>
<protein>
    <submittedName>
        <fullName evidence="1">Uncharacterized protein</fullName>
    </submittedName>
</protein>
<gene>
    <name evidence="1" type="ORF">ZC03_090</name>
</gene>
<keyword evidence="2" id="KW-1185">Reference proteome</keyword>
<dbReference type="InterPro" id="IPR023292">
    <property type="entry name" value="NTP_PyroPHydrolase-like_dom_sf"/>
</dbReference>
<evidence type="ECO:0000313" key="2">
    <source>
        <dbReference type="Proteomes" id="UP000222072"/>
    </source>
</evidence>
<name>A0A1L2C988_9CAUD</name>
<dbReference type="Proteomes" id="UP000222072">
    <property type="component" value="Segment"/>
</dbReference>
<proteinExistence type="predicted"/>
<reference evidence="1 2" key="1">
    <citation type="journal article" date="2017" name="BMC Genomics">
        <title>Three novel Pseudomonas phages isolated from composting provide insights into the evolution and diversity of tailed phages.</title>
        <authorList>
            <person name="Amgarten D."/>
            <person name="Martins L.F."/>
            <person name="Lombardi K.C."/>
            <person name="Antunes L.P."/>
            <person name="de Souza A.P.S."/>
            <person name="Nicastro G.G."/>
            <person name="Kitajima E.W."/>
            <person name="Quaggio R.B."/>
            <person name="Upton C."/>
            <person name="Setubal J.C."/>
            <person name="da Silva A.M."/>
        </authorList>
    </citation>
    <scope>NUCLEOTIDE SEQUENCE [LARGE SCALE GENOMIC DNA]</scope>
</reference>
<evidence type="ECO:0000313" key="1">
    <source>
        <dbReference type="EMBL" id="AMD43467.1"/>
    </source>
</evidence>
<sequence length="151" mass="17152">MTEKNTVQSVYDWFQEARPMSDHDTLMVQTGVHFEEIGEMLNEMQGVCPTSIRLIRHLKMVVNQMAHNLKNGRVKFMIKNDVAFLDSLGDQFVTGVGIGQALKYDIPGAYKEIDRSNWSKFDENGKAVFQPNGKIDKAPGYTPPDLKPYIK</sequence>
<dbReference type="Gene3D" id="1.10.3420.10">
    <property type="entry name" value="putative ntp pyrophosphohydrolase like domain"/>
    <property type="match status" value="1"/>
</dbReference>
<accession>A0A1L2C988</accession>
<dbReference type="EMBL" id="KU356690">
    <property type="protein sequence ID" value="AMD43467.1"/>
    <property type="molecule type" value="Genomic_DNA"/>
</dbReference>